<dbReference type="Gene3D" id="3.40.50.2300">
    <property type="match status" value="1"/>
</dbReference>
<dbReference type="GO" id="GO:0006355">
    <property type="term" value="P:regulation of DNA-templated transcription"/>
    <property type="evidence" value="ECO:0007669"/>
    <property type="project" value="InterPro"/>
</dbReference>
<dbReference type="PROSITE" id="PS50043">
    <property type="entry name" value="HTH_LUXR_2"/>
    <property type="match status" value="1"/>
</dbReference>
<dbReference type="InterPro" id="IPR016032">
    <property type="entry name" value="Sig_transdc_resp-reg_C-effctor"/>
</dbReference>
<reference evidence="3 4" key="1">
    <citation type="submission" date="2018-06" db="EMBL/GenBank/DDBJ databases">
        <title>Azoarcus communis strain SWub3 genome.</title>
        <authorList>
            <person name="Zorraquino Salvo V."/>
            <person name="Toubiana D."/>
            <person name="Blumwald E."/>
        </authorList>
    </citation>
    <scope>NUCLEOTIDE SEQUENCE [LARGE SCALE GENOMIC DNA]</scope>
    <source>
        <strain evidence="3 4">SWub3</strain>
    </source>
</reference>
<name>A0A323V5B7_9RHOO</name>
<evidence type="ECO:0000313" key="3">
    <source>
        <dbReference type="EMBL" id="PZA15348.1"/>
    </source>
</evidence>
<feature type="domain" description="HTH luxR-type" evidence="2">
    <location>
        <begin position="134"/>
        <end position="199"/>
    </location>
</feature>
<protein>
    <submittedName>
        <fullName evidence="3">DNA-binding response regulator</fullName>
    </submittedName>
</protein>
<accession>A0A323V5B7</accession>
<dbReference type="PRINTS" id="PR00038">
    <property type="entry name" value="HTHLUXR"/>
</dbReference>
<dbReference type="Pfam" id="PF00196">
    <property type="entry name" value="GerE"/>
    <property type="match status" value="1"/>
</dbReference>
<evidence type="ECO:0000256" key="1">
    <source>
        <dbReference type="ARBA" id="ARBA00023125"/>
    </source>
</evidence>
<dbReference type="PANTHER" id="PTHR43214">
    <property type="entry name" value="TWO-COMPONENT RESPONSE REGULATOR"/>
    <property type="match status" value="1"/>
</dbReference>
<dbReference type="AlphaFoldDB" id="A0A323V5B7"/>
<dbReference type="InterPro" id="IPR000792">
    <property type="entry name" value="Tscrpt_reg_LuxR_C"/>
</dbReference>
<dbReference type="PROSITE" id="PS00622">
    <property type="entry name" value="HTH_LUXR_1"/>
    <property type="match status" value="1"/>
</dbReference>
<comment type="caution">
    <text evidence="3">The sequence shown here is derived from an EMBL/GenBank/DDBJ whole genome shotgun (WGS) entry which is preliminary data.</text>
</comment>
<dbReference type="CDD" id="cd06170">
    <property type="entry name" value="LuxR_C_like"/>
    <property type="match status" value="1"/>
</dbReference>
<proteinExistence type="predicted"/>
<dbReference type="SMART" id="SM00421">
    <property type="entry name" value="HTH_LUXR"/>
    <property type="match status" value="1"/>
</dbReference>
<dbReference type="GO" id="GO:0003677">
    <property type="term" value="F:DNA binding"/>
    <property type="evidence" value="ECO:0007669"/>
    <property type="project" value="UniProtKB-KW"/>
</dbReference>
<organism evidence="3 4">
    <name type="scientific">Parazoarcus communis SWub3 = DSM 12120</name>
    <dbReference type="NCBI Taxonomy" id="1121029"/>
    <lineage>
        <taxon>Bacteria</taxon>
        <taxon>Pseudomonadati</taxon>
        <taxon>Pseudomonadota</taxon>
        <taxon>Betaproteobacteria</taxon>
        <taxon>Rhodocyclales</taxon>
        <taxon>Zoogloeaceae</taxon>
        <taxon>Parazoarcus</taxon>
    </lineage>
</organism>
<keyword evidence="1 3" id="KW-0238">DNA-binding</keyword>
<gene>
    <name evidence="3" type="ORF">DNK49_17540</name>
</gene>
<evidence type="ECO:0000313" key="4">
    <source>
        <dbReference type="Proteomes" id="UP000248259"/>
    </source>
</evidence>
<keyword evidence="4" id="KW-1185">Reference proteome</keyword>
<dbReference type="PANTHER" id="PTHR43214:SF43">
    <property type="entry name" value="TWO-COMPONENT RESPONSE REGULATOR"/>
    <property type="match status" value="1"/>
</dbReference>
<dbReference type="OrthoDB" id="9794397at2"/>
<sequence>MTRNILIVDRSVPPSGRWCEAFPDGRVVEAESRPTLMAGDIVWLPAGYPAWEALVAGIRAQQPDCGVVVLSSSPTTEEALTALEAGARGYCHSFAVPTLLREIAQVVAIGGLWVGPELLSRFVGAIRRQLPESSEPLESILSARELEVARAVAAGRSNKEVAAQLGITERTVKAHLGSVFEKLQVRDRLQLTLRLAGRVTSGVAD</sequence>
<dbReference type="Proteomes" id="UP000248259">
    <property type="component" value="Unassembled WGS sequence"/>
</dbReference>
<evidence type="ECO:0000259" key="2">
    <source>
        <dbReference type="PROSITE" id="PS50043"/>
    </source>
</evidence>
<dbReference type="SUPFAM" id="SSF46894">
    <property type="entry name" value="C-terminal effector domain of the bipartite response regulators"/>
    <property type="match status" value="1"/>
</dbReference>
<dbReference type="InterPro" id="IPR039420">
    <property type="entry name" value="WalR-like"/>
</dbReference>
<dbReference type="EMBL" id="QKOE01000015">
    <property type="protein sequence ID" value="PZA15348.1"/>
    <property type="molecule type" value="Genomic_DNA"/>
</dbReference>